<dbReference type="RefSeq" id="WP_039647789.1">
    <property type="nucleotide sequence ID" value="NZ_JXBL01000001.1"/>
</dbReference>
<feature type="transmembrane region" description="Helical" evidence="1">
    <location>
        <begin position="111"/>
        <end position="131"/>
    </location>
</feature>
<organism evidence="2 3">
    <name type="scientific">Geobacter soli</name>
    <dbReference type="NCBI Taxonomy" id="1510391"/>
    <lineage>
        <taxon>Bacteria</taxon>
        <taxon>Pseudomonadati</taxon>
        <taxon>Thermodesulfobacteriota</taxon>
        <taxon>Desulfuromonadia</taxon>
        <taxon>Geobacterales</taxon>
        <taxon>Geobacteraceae</taxon>
        <taxon>Geobacter</taxon>
    </lineage>
</organism>
<accession>A0A0C1TX14</accession>
<sequence length="146" mass="15702">MQPEPVISNIAHVIQMSVAPVFLLTGVGAILSVLINRLGRIVDRARVIEQKLADPAGDGRALSRLELATLGRRMRLINWAISSCTISALLVCVVIALLFVGAFLHINVSDIAALLFVFAMLALIGGLLGFLREIYLAIATARLGMR</sequence>
<dbReference type="Pfam" id="PF11026">
    <property type="entry name" value="DUF2721"/>
    <property type="match status" value="1"/>
</dbReference>
<keyword evidence="1" id="KW-0472">Membrane</keyword>
<evidence type="ECO:0008006" key="4">
    <source>
        <dbReference type="Google" id="ProtNLM"/>
    </source>
</evidence>
<reference evidence="2 3" key="1">
    <citation type="submission" date="2015-01" db="EMBL/GenBank/DDBJ databases">
        <title>Genome sequence of the anaerobic bacterium Geobacter soli GSS01, a dissimilatory Fe(III) reducer from soil.</title>
        <authorList>
            <person name="Yang G."/>
            <person name="Zhou S."/>
        </authorList>
    </citation>
    <scope>NUCLEOTIDE SEQUENCE [LARGE SCALE GENOMIC DNA]</scope>
    <source>
        <strain evidence="2 3">GSS01</strain>
    </source>
</reference>
<keyword evidence="3" id="KW-1185">Reference proteome</keyword>
<evidence type="ECO:0000256" key="1">
    <source>
        <dbReference type="SAM" id="Phobius"/>
    </source>
</evidence>
<feature type="transmembrane region" description="Helical" evidence="1">
    <location>
        <begin position="76"/>
        <end position="105"/>
    </location>
</feature>
<comment type="caution">
    <text evidence="2">The sequence shown here is derived from an EMBL/GenBank/DDBJ whole genome shotgun (WGS) entry which is preliminary data.</text>
</comment>
<feature type="transmembrane region" description="Helical" evidence="1">
    <location>
        <begin position="12"/>
        <end position="35"/>
    </location>
</feature>
<dbReference type="AlphaFoldDB" id="A0A0C1TX14"/>
<keyword evidence="1" id="KW-1133">Transmembrane helix</keyword>
<gene>
    <name evidence="2" type="ORF">SE37_15435</name>
</gene>
<name>A0A0C1TX14_9BACT</name>
<evidence type="ECO:0000313" key="2">
    <source>
        <dbReference type="EMBL" id="KIE43918.1"/>
    </source>
</evidence>
<evidence type="ECO:0000313" key="3">
    <source>
        <dbReference type="Proteomes" id="UP000031433"/>
    </source>
</evidence>
<dbReference type="InterPro" id="IPR021279">
    <property type="entry name" value="DUF2721"/>
</dbReference>
<protein>
    <recommendedName>
        <fullName evidence="4">DUF2721 domain-containing protein</fullName>
    </recommendedName>
</protein>
<keyword evidence="1" id="KW-0812">Transmembrane</keyword>
<dbReference type="EMBL" id="JXBL01000001">
    <property type="protein sequence ID" value="KIE43918.1"/>
    <property type="molecule type" value="Genomic_DNA"/>
</dbReference>
<proteinExistence type="predicted"/>
<dbReference type="Proteomes" id="UP000031433">
    <property type="component" value="Unassembled WGS sequence"/>
</dbReference>